<keyword evidence="2" id="KW-0812">Transmembrane</keyword>
<sequence>MDQLLTWSAVGVGTVVVILVIFAIASIVLRRRRRRATLDVEITTEALGGQPYLRTEPVKVQHKAALSWFKKEYEVGTEVSVSVSTGQGERKSVPMRVARYSRRSVNAPELHQVVLFAYLEPYEGSELPITLPVDTDTDVSRMLFDAEGVTGFDPGGRRRWHSAWEDLSFASSGYLSLQGPDGVMRVRTDRGNGELAEALCVKYGTWRESIALPAETPASAPDGADDGSAPTQAKSPGRAAVQGAGRPATKAPGVTAARGGQSG</sequence>
<gene>
    <name evidence="3" type="ORF">DWQ67_11930</name>
</gene>
<organism evidence="3 4">
    <name type="scientific">Galactobacter caseinivorans</name>
    <dbReference type="NCBI Taxonomy" id="2676123"/>
    <lineage>
        <taxon>Bacteria</taxon>
        <taxon>Bacillati</taxon>
        <taxon>Actinomycetota</taxon>
        <taxon>Actinomycetes</taxon>
        <taxon>Micrococcales</taxon>
        <taxon>Micrococcaceae</taxon>
        <taxon>Galactobacter</taxon>
    </lineage>
</organism>
<keyword evidence="2" id="KW-1133">Transmembrane helix</keyword>
<feature type="region of interest" description="Disordered" evidence="1">
    <location>
        <begin position="215"/>
        <end position="263"/>
    </location>
</feature>
<dbReference type="Proteomes" id="UP000273119">
    <property type="component" value="Unassembled WGS sequence"/>
</dbReference>
<comment type="caution">
    <text evidence="3">The sequence shown here is derived from an EMBL/GenBank/DDBJ whole genome shotgun (WGS) entry which is preliminary data.</text>
</comment>
<name>A0A496PH29_9MICC</name>
<feature type="compositionally biased region" description="Low complexity" evidence="1">
    <location>
        <begin position="217"/>
        <end position="230"/>
    </location>
</feature>
<reference evidence="3 4" key="1">
    <citation type="submission" date="2018-07" db="EMBL/GenBank/DDBJ databases">
        <title>Arthrobacter sp. nov., isolated from raw cow's milk with high bacterial count.</title>
        <authorList>
            <person name="Hahne J."/>
            <person name="Isele D."/>
            <person name="Lipski A."/>
        </authorList>
    </citation>
    <scope>NUCLEOTIDE SEQUENCE [LARGE SCALE GENOMIC DNA]</scope>
    <source>
        <strain evidence="3 4">JZ R-183</strain>
    </source>
</reference>
<dbReference type="AlphaFoldDB" id="A0A496PH29"/>
<keyword evidence="2" id="KW-0472">Membrane</keyword>
<proteinExistence type="predicted"/>
<evidence type="ECO:0000256" key="1">
    <source>
        <dbReference type="SAM" id="MobiDB-lite"/>
    </source>
</evidence>
<dbReference type="EMBL" id="QQXL01000007">
    <property type="protein sequence ID" value="RKW69791.1"/>
    <property type="molecule type" value="Genomic_DNA"/>
</dbReference>
<accession>A0A496PH29</accession>
<feature type="transmembrane region" description="Helical" evidence="2">
    <location>
        <begin position="6"/>
        <end position="29"/>
    </location>
</feature>
<evidence type="ECO:0000313" key="3">
    <source>
        <dbReference type="EMBL" id="RKW69791.1"/>
    </source>
</evidence>
<keyword evidence="4" id="KW-1185">Reference proteome</keyword>
<protein>
    <submittedName>
        <fullName evidence="3">Uncharacterized protein</fullName>
    </submittedName>
</protein>
<evidence type="ECO:0000313" key="4">
    <source>
        <dbReference type="Proteomes" id="UP000273119"/>
    </source>
</evidence>
<dbReference type="RefSeq" id="WP_121485837.1">
    <property type="nucleotide sequence ID" value="NZ_QQXL01000007.1"/>
</dbReference>
<evidence type="ECO:0000256" key="2">
    <source>
        <dbReference type="SAM" id="Phobius"/>
    </source>
</evidence>